<keyword evidence="5 9" id="KW-0653">Protein transport</keyword>
<evidence type="ECO:0000256" key="1">
    <source>
        <dbReference type="ARBA" id="ARBA00003566"/>
    </source>
</evidence>
<name>A0ABY7F2D6_MYAAR</name>
<dbReference type="PANTHER" id="PTHR23137:SF36">
    <property type="entry name" value="VESICLE TRANSPORT PROTEIN SFT2C"/>
    <property type="match status" value="1"/>
</dbReference>
<dbReference type="EMBL" id="CP111020">
    <property type="protein sequence ID" value="WAR15339.1"/>
    <property type="molecule type" value="Genomic_DNA"/>
</dbReference>
<feature type="transmembrane region" description="Helical" evidence="9">
    <location>
        <begin position="190"/>
        <end position="211"/>
    </location>
</feature>
<evidence type="ECO:0000256" key="9">
    <source>
        <dbReference type="RuleBase" id="RU363111"/>
    </source>
</evidence>
<evidence type="ECO:0000256" key="7">
    <source>
        <dbReference type="ARBA" id="ARBA00023136"/>
    </source>
</evidence>
<feature type="transmembrane region" description="Helical" evidence="9">
    <location>
        <begin position="129"/>
        <end position="149"/>
    </location>
</feature>
<evidence type="ECO:0000256" key="6">
    <source>
        <dbReference type="ARBA" id="ARBA00022989"/>
    </source>
</evidence>
<evidence type="ECO:0000313" key="11">
    <source>
        <dbReference type="Proteomes" id="UP001164746"/>
    </source>
</evidence>
<evidence type="ECO:0000256" key="2">
    <source>
        <dbReference type="ARBA" id="ARBA00004141"/>
    </source>
</evidence>
<feature type="transmembrane region" description="Helical" evidence="9">
    <location>
        <begin position="96"/>
        <end position="117"/>
    </location>
</feature>
<comment type="similarity">
    <text evidence="8 9">Belongs to the SFT2 family.</text>
</comment>
<keyword evidence="4 9" id="KW-0812">Transmembrane</keyword>
<evidence type="ECO:0000313" key="10">
    <source>
        <dbReference type="EMBL" id="WAR15339.1"/>
    </source>
</evidence>
<evidence type="ECO:0000256" key="5">
    <source>
        <dbReference type="ARBA" id="ARBA00022927"/>
    </source>
</evidence>
<dbReference type="InterPro" id="IPR011691">
    <property type="entry name" value="Vesicle_transpt_SFT2"/>
</dbReference>
<keyword evidence="6 9" id="KW-1133">Transmembrane helix</keyword>
<organism evidence="10 11">
    <name type="scientific">Mya arenaria</name>
    <name type="common">Soft-shell clam</name>
    <dbReference type="NCBI Taxonomy" id="6604"/>
    <lineage>
        <taxon>Eukaryota</taxon>
        <taxon>Metazoa</taxon>
        <taxon>Spiralia</taxon>
        <taxon>Lophotrochozoa</taxon>
        <taxon>Mollusca</taxon>
        <taxon>Bivalvia</taxon>
        <taxon>Autobranchia</taxon>
        <taxon>Heteroconchia</taxon>
        <taxon>Euheterodonta</taxon>
        <taxon>Imparidentia</taxon>
        <taxon>Neoheterodontei</taxon>
        <taxon>Myida</taxon>
        <taxon>Myoidea</taxon>
        <taxon>Myidae</taxon>
        <taxon>Mya</taxon>
    </lineage>
</organism>
<keyword evidence="11" id="KW-1185">Reference proteome</keyword>
<comment type="caution">
    <text evidence="9">Lacks conserved residue(s) required for the propagation of feature annotation.</text>
</comment>
<accession>A0ABY7F2D6</accession>
<keyword evidence="3 9" id="KW-0813">Transport</keyword>
<proteinExistence type="inferred from homology"/>
<comment type="function">
    <text evidence="1 9">May be involved in fusion of retrograde transport vesicles derived from an endocytic compartment with the Golgi complex.</text>
</comment>
<gene>
    <name evidence="10" type="ORF">MAR_005444</name>
</gene>
<dbReference type="InterPro" id="IPR007305">
    <property type="entry name" value="Vesicle_transpt_Got1/SFT2"/>
</dbReference>
<sequence length="255" mass="29648">MANLSQNLKDYMSKSQSKEPLLLTENESSGSFSFSKLNPFRKSQIDSYEDTNAVANGWFSQAQKDPFFPGLSKKQRILGFACLYIPMLVLKARKFAMLYTLGSLFIICSFSMLWGPWNHIKHLFSQDRLPFSLVYFGTMFATIYFSIWVRSTVMTVHYELYTWWADRHEVFLESVLCCSLKDYPKCSPCLGLVVHYILVQILITWGVLWILFVKKKHLLCLISGILFTYQYTSTFLPRNTLSTFLREVLDTFSRG</sequence>
<dbReference type="Proteomes" id="UP001164746">
    <property type="component" value="Chromosome 9"/>
</dbReference>
<evidence type="ECO:0000256" key="8">
    <source>
        <dbReference type="ARBA" id="ARBA00025800"/>
    </source>
</evidence>
<keyword evidence="7 9" id="KW-0472">Membrane</keyword>
<dbReference type="Pfam" id="PF04178">
    <property type="entry name" value="Got1"/>
    <property type="match status" value="1"/>
</dbReference>
<reference evidence="10" key="1">
    <citation type="submission" date="2022-11" db="EMBL/GenBank/DDBJ databases">
        <title>Centuries of genome instability and evolution in soft-shell clam transmissible cancer (bioRxiv).</title>
        <authorList>
            <person name="Hart S.F.M."/>
            <person name="Yonemitsu M.A."/>
            <person name="Giersch R.M."/>
            <person name="Beal B.F."/>
            <person name="Arriagada G."/>
            <person name="Davis B.W."/>
            <person name="Ostrander E.A."/>
            <person name="Goff S.P."/>
            <person name="Metzger M.J."/>
        </authorList>
    </citation>
    <scope>NUCLEOTIDE SEQUENCE</scope>
    <source>
        <strain evidence="10">MELC-2E11</strain>
        <tissue evidence="10">Siphon/mantle</tissue>
    </source>
</reference>
<protein>
    <recommendedName>
        <fullName evidence="9">Vesicle transport protein</fullName>
    </recommendedName>
</protein>
<comment type="subcellular location">
    <subcellularLocation>
        <location evidence="2 9">Membrane</location>
        <topology evidence="2 9">Multi-pass membrane protein</topology>
    </subcellularLocation>
</comment>
<evidence type="ECO:0000256" key="3">
    <source>
        <dbReference type="ARBA" id="ARBA00022448"/>
    </source>
</evidence>
<dbReference type="PANTHER" id="PTHR23137">
    <property type="entry name" value="VESICLE TRANSPORT PROTEIN-RELATED"/>
    <property type="match status" value="1"/>
</dbReference>
<evidence type="ECO:0000256" key="4">
    <source>
        <dbReference type="ARBA" id="ARBA00022692"/>
    </source>
</evidence>